<evidence type="ECO:0000313" key="2">
    <source>
        <dbReference type="Proteomes" id="UP000740329"/>
    </source>
</evidence>
<dbReference type="Proteomes" id="UP000740329">
    <property type="component" value="Unassembled WGS sequence"/>
</dbReference>
<dbReference type="OrthoDB" id="18771at2157"/>
<organism evidence="1 2">
    <name type="scientific">Methanococcus voltae</name>
    <dbReference type="NCBI Taxonomy" id="2188"/>
    <lineage>
        <taxon>Archaea</taxon>
        <taxon>Methanobacteriati</taxon>
        <taxon>Methanobacteriota</taxon>
        <taxon>Methanomada group</taxon>
        <taxon>Methanococci</taxon>
        <taxon>Methanococcales</taxon>
        <taxon>Methanococcaceae</taxon>
        <taxon>Methanococcus</taxon>
    </lineage>
</organism>
<name>A0A8J7USZ6_METVO</name>
<reference evidence="1" key="1">
    <citation type="submission" date="2021-03" db="EMBL/GenBank/DDBJ databases">
        <title>Genomic Encyclopedia of Type Strains, Phase IV (KMG-V): Genome sequencing to study the core and pangenomes of soil and plant-associated prokaryotes.</title>
        <authorList>
            <person name="Whitman W."/>
        </authorList>
    </citation>
    <scope>NUCLEOTIDE SEQUENCE</scope>
    <source>
        <strain evidence="1">C4</strain>
    </source>
</reference>
<gene>
    <name evidence="1" type="ORF">J3E07_001518</name>
</gene>
<protein>
    <submittedName>
        <fullName evidence="1">Putative nucleotidyltransferase</fullName>
    </submittedName>
</protein>
<proteinExistence type="predicted"/>
<dbReference type="AlphaFoldDB" id="A0A8J7USZ6"/>
<dbReference type="EMBL" id="JAGGMV010000005">
    <property type="protein sequence ID" value="MBP2202077.1"/>
    <property type="molecule type" value="Genomic_DNA"/>
</dbReference>
<comment type="caution">
    <text evidence="1">The sequence shown here is derived from an EMBL/GenBank/DDBJ whole genome shotgun (WGS) entry which is preliminary data.</text>
</comment>
<dbReference type="RefSeq" id="WP_209591594.1">
    <property type="nucleotide sequence ID" value="NZ_JAGGMU010000005.1"/>
</dbReference>
<sequence>MSNLRALRARLRDFVETEEGYFAVNTYQHPNDRIIAFLRYINLNKLSKVTNKEIDELLTIYNLNKDDVRIKLDENGNELKFIKVADSKTAYDILQQNYPRYVYYDSVNDVLLHAIPYADIKQIISPKDRLMEIINNPKTPLEEKCKKLAEKLKECGKKNNLPIDFNNMGVSGSTIPKLNNEGSDIDFVIYGMKYHKMARKILEKCFEDEEIPEITPLSENFWKKAYTKRIKDDTLGYDEFVWHELRKYNRGSICGTMFDLLATREWDEINDNYGDKSYKNNGFIEINAKVKDDDYMFDNPATYSLENVEITGYDGNINVNEVTENMKNSLKEVVSFTHTYAGQCLNDENVSIRGKLESVESSNCKSYYRIVVGTTREAFNEYIKLNK</sequence>
<evidence type="ECO:0000313" key="1">
    <source>
        <dbReference type="EMBL" id="MBP2202077.1"/>
    </source>
</evidence>
<accession>A0A8J7USZ6</accession>